<dbReference type="PANTHER" id="PTHR42951:SF4">
    <property type="entry name" value="ACYL-COENZYME A THIOESTERASE MBLAC2"/>
    <property type="match status" value="1"/>
</dbReference>
<dbReference type="AlphaFoldDB" id="A0AAC9J242"/>
<gene>
    <name evidence="2" type="ORF">BME96_15435</name>
</gene>
<dbReference type="Proteomes" id="UP000182945">
    <property type="component" value="Chromosome"/>
</dbReference>
<reference evidence="2 3" key="1">
    <citation type="submission" date="2016-11" db="EMBL/GenBank/DDBJ databases">
        <title>Complete genome sequencing of Virgibacillus halodenitrificans PDB-F2.</title>
        <authorList>
            <person name="Sun Z."/>
            <person name="Zhou Y."/>
            <person name="Li H."/>
        </authorList>
    </citation>
    <scope>NUCLEOTIDE SEQUENCE [LARGE SCALE GENOMIC DNA]</scope>
    <source>
        <strain evidence="2 3">PDB-F2</strain>
    </source>
</reference>
<protein>
    <submittedName>
        <fullName evidence="2">Hydrolase</fullName>
    </submittedName>
</protein>
<organism evidence="2 3">
    <name type="scientific">Virgibacillus halodenitrificans</name>
    <name type="common">Bacillus halodenitrificans</name>
    <dbReference type="NCBI Taxonomy" id="1482"/>
    <lineage>
        <taxon>Bacteria</taxon>
        <taxon>Bacillati</taxon>
        <taxon>Bacillota</taxon>
        <taxon>Bacilli</taxon>
        <taxon>Bacillales</taxon>
        <taxon>Bacillaceae</taxon>
        <taxon>Virgibacillus</taxon>
    </lineage>
</organism>
<feature type="domain" description="Metallo-beta-lactamase" evidence="1">
    <location>
        <begin position="20"/>
        <end position="219"/>
    </location>
</feature>
<evidence type="ECO:0000313" key="2">
    <source>
        <dbReference type="EMBL" id="APC49500.1"/>
    </source>
</evidence>
<evidence type="ECO:0000313" key="3">
    <source>
        <dbReference type="Proteomes" id="UP000182945"/>
    </source>
</evidence>
<dbReference type="Pfam" id="PF00753">
    <property type="entry name" value="Lactamase_B"/>
    <property type="match status" value="1"/>
</dbReference>
<dbReference type="InterPro" id="IPR001279">
    <property type="entry name" value="Metallo-B-lactamas"/>
</dbReference>
<name>A0AAC9J242_VIRHA</name>
<dbReference type="GO" id="GO:0016787">
    <property type="term" value="F:hydrolase activity"/>
    <property type="evidence" value="ECO:0007669"/>
    <property type="project" value="UniProtKB-KW"/>
</dbReference>
<sequence length="283" mass="32265">MLKQLAPNVYYMPHYSETDRPALGLVCGESFSVAIDAGNSPAHAQDFLGLAEKMDISPIQYVLVTHWHWDHIFGMKIMDRTAISHHDTKKKVAYLKTLKWDDASIDARVESGEEIEFCRDMIKRELPVRDNLKLCAPEITFQNQIQLDLGGITCVMEHVGGEHAPDSSIIYIPEEKIMFLADCLYQDFYSGEWSYDLKEVQTLLAKIKKYDVEHYVLGHQSPKTYAELWGFLDELVAIGEVVGREASLDQAVEAFTLAREKEPTEEQLEFIQNFVAGNQKKSM</sequence>
<dbReference type="RefSeq" id="WP_071649525.1">
    <property type="nucleotide sequence ID" value="NZ_CP017962.1"/>
</dbReference>
<dbReference type="PANTHER" id="PTHR42951">
    <property type="entry name" value="METALLO-BETA-LACTAMASE DOMAIN-CONTAINING"/>
    <property type="match status" value="1"/>
</dbReference>
<dbReference type="SUPFAM" id="SSF56281">
    <property type="entry name" value="Metallo-hydrolase/oxidoreductase"/>
    <property type="match status" value="1"/>
</dbReference>
<proteinExistence type="predicted"/>
<dbReference type="Gene3D" id="3.60.15.10">
    <property type="entry name" value="Ribonuclease Z/Hydroxyacylglutathione hydrolase-like"/>
    <property type="match status" value="1"/>
</dbReference>
<dbReference type="KEGG" id="vhl:BME96_15435"/>
<dbReference type="InterPro" id="IPR050855">
    <property type="entry name" value="NDM-1-like"/>
</dbReference>
<keyword evidence="2" id="KW-0378">Hydrolase</keyword>
<evidence type="ECO:0000259" key="1">
    <source>
        <dbReference type="SMART" id="SM00849"/>
    </source>
</evidence>
<dbReference type="SMART" id="SM00849">
    <property type="entry name" value="Lactamase_B"/>
    <property type="match status" value="1"/>
</dbReference>
<dbReference type="InterPro" id="IPR036866">
    <property type="entry name" value="RibonucZ/Hydroxyglut_hydro"/>
</dbReference>
<dbReference type="GeneID" id="71515804"/>
<dbReference type="EMBL" id="CP017962">
    <property type="protein sequence ID" value="APC49500.1"/>
    <property type="molecule type" value="Genomic_DNA"/>
</dbReference>
<accession>A0AAC9J242</accession>